<organism evidence="2 3">
    <name type="scientific">Methanogenium organophilum</name>
    <dbReference type="NCBI Taxonomy" id="2199"/>
    <lineage>
        <taxon>Archaea</taxon>
        <taxon>Methanobacteriati</taxon>
        <taxon>Methanobacteriota</taxon>
        <taxon>Stenosarchaea group</taxon>
        <taxon>Methanomicrobia</taxon>
        <taxon>Methanomicrobiales</taxon>
        <taxon>Methanomicrobiaceae</taxon>
        <taxon>Methanogenium</taxon>
    </lineage>
</organism>
<name>A0A9X9S392_METOG</name>
<dbReference type="KEGG" id="mou:OU421_11080"/>
<reference evidence="2" key="1">
    <citation type="submission" date="2022-11" db="EMBL/GenBank/DDBJ databases">
        <title>Complete genome sequence of Methanogenium organophilum DSM 3596.</title>
        <authorList>
            <person name="Chen S.-C."/>
            <person name="Lai S.-J."/>
            <person name="You Y.-T."/>
        </authorList>
    </citation>
    <scope>NUCLEOTIDE SEQUENCE</scope>
    <source>
        <strain evidence="2">DSM 3596</strain>
    </source>
</reference>
<dbReference type="Proteomes" id="UP001163096">
    <property type="component" value="Chromosome"/>
</dbReference>
<gene>
    <name evidence="2" type="ORF">OU421_11080</name>
</gene>
<evidence type="ECO:0000313" key="2">
    <source>
        <dbReference type="EMBL" id="WAI00947.1"/>
    </source>
</evidence>
<feature type="region of interest" description="Disordered" evidence="1">
    <location>
        <begin position="1"/>
        <end position="49"/>
    </location>
</feature>
<protein>
    <recommendedName>
        <fullName evidence="4">SMP domain-containing protein</fullName>
    </recommendedName>
</protein>
<keyword evidence="3" id="KW-1185">Reference proteome</keyword>
<dbReference type="RefSeq" id="WP_268186153.1">
    <property type="nucleotide sequence ID" value="NZ_CP113361.1"/>
</dbReference>
<dbReference type="AlphaFoldDB" id="A0A9X9S392"/>
<evidence type="ECO:0000313" key="3">
    <source>
        <dbReference type="Proteomes" id="UP001163096"/>
    </source>
</evidence>
<dbReference type="GeneID" id="76835652"/>
<dbReference type="EMBL" id="CP113361">
    <property type="protein sequence ID" value="WAI00947.1"/>
    <property type="molecule type" value="Genomic_DNA"/>
</dbReference>
<evidence type="ECO:0008006" key="4">
    <source>
        <dbReference type="Google" id="ProtNLM"/>
    </source>
</evidence>
<accession>A0A9X9S392</accession>
<sequence>MKGGDNITSKKAPMTPAAARRIQSAADRSGTNQGMKSRAMKAAAKNTKK</sequence>
<evidence type="ECO:0000256" key="1">
    <source>
        <dbReference type="SAM" id="MobiDB-lite"/>
    </source>
</evidence>
<proteinExistence type="predicted"/>